<dbReference type="KEGG" id="mbr:MONBRDRAFT_6613"/>
<evidence type="ECO:0008006" key="4">
    <source>
        <dbReference type="Google" id="ProtNLM"/>
    </source>
</evidence>
<dbReference type="PANTHER" id="PTHR33928">
    <property type="entry name" value="POLYGALACTURONASE QRT3"/>
    <property type="match status" value="1"/>
</dbReference>
<sequence length="353" mass="37873">MTVVVVALVTIGTVDVAKAVDMGIEGFGRAIPQPRDLEHAKELHAQALRHASDQRRRLGTNSAASALPMPVVGLLPGDESRHQLHRQAGRQLFNEARARGRTFGEPVVPTINPITYGADPTGRDDSTAAFQAAMKDLLSYNASVPKMASGITNLGGITMDLQGGEYLISQSLVFPTFFGNARIVRGSLRASRSFPSDGYLIQIGQDGRSCQPDQQKSCNEFIELSELLLDASQTGVVVNGGANILIGVHTWNGGGIGIQVNSHNTRLSTCYLDYNHLLINDPSKVIVEDTFFLQAVHGQAEDTILRYNSFTNDNPVAVAINGTFTSVCLLLGPVCVSSSTHHRGGSTVPMHDQ</sequence>
<dbReference type="GeneID" id="5889624"/>
<dbReference type="InParanoid" id="A9UUS7"/>
<keyword evidence="3" id="KW-1185">Reference proteome</keyword>
<keyword evidence="1" id="KW-0732">Signal</keyword>
<dbReference type="GO" id="GO:0004650">
    <property type="term" value="F:polygalacturonase activity"/>
    <property type="evidence" value="ECO:0007669"/>
    <property type="project" value="InterPro"/>
</dbReference>
<dbReference type="InterPro" id="IPR039279">
    <property type="entry name" value="QRT3-like"/>
</dbReference>
<dbReference type="RefSeq" id="XP_001744069.1">
    <property type="nucleotide sequence ID" value="XM_001744017.1"/>
</dbReference>
<protein>
    <recommendedName>
        <fullName evidence="4">Pectate lyase superfamily protein domain-containing protein</fullName>
    </recommendedName>
</protein>
<gene>
    <name evidence="2" type="ORF">MONBRDRAFT_6613</name>
</gene>
<dbReference type="Gene3D" id="2.160.20.10">
    <property type="entry name" value="Single-stranded right-handed beta-helix, Pectin lyase-like"/>
    <property type="match status" value="1"/>
</dbReference>
<reference evidence="2 3" key="1">
    <citation type="journal article" date="2008" name="Nature">
        <title>The genome of the choanoflagellate Monosiga brevicollis and the origin of metazoans.</title>
        <authorList>
            <consortium name="JGI Sequencing"/>
            <person name="King N."/>
            <person name="Westbrook M.J."/>
            <person name="Young S.L."/>
            <person name="Kuo A."/>
            <person name="Abedin M."/>
            <person name="Chapman J."/>
            <person name="Fairclough S."/>
            <person name="Hellsten U."/>
            <person name="Isogai Y."/>
            <person name="Letunic I."/>
            <person name="Marr M."/>
            <person name="Pincus D."/>
            <person name="Putnam N."/>
            <person name="Rokas A."/>
            <person name="Wright K.J."/>
            <person name="Zuzow R."/>
            <person name="Dirks W."/>
            <person name="Good M."/>
            <person name="Goodstein D."/>
            <person name="Lemons D."/>
            <person name="Li W."/>
            <person name="Lyons J.B."/>
            <person name="Morris A."/>
            <person name="Nichols S."/>
            <person name="Richter D.J."/>
            <person name="Salamov A."/>
            <person name="Bork P."/>
            <person name="Lim W.A."/>
            <person name="Manning G."/>
            <person name="Miller W.T."/>
            <person name="McGinnis W."/>
            <person name="Shapiro H."/>
            <person name="Tjian R."/>
            <person name="Grigoriev I.V."/>
            <person name="Rokhsar D."/>
        </authorList>
    </citation>
    <scope>NUCLEOTIDE SEQUENCE [LARGE SCALE GENOMIC DNA]</scope>
    <source>
        <strain evidence="3">MX1 / ATCC 50154</strain>
    </source>
</reference>
<dbReference type="EMBL" id="CH991546">
    <property type="protein sequence ID" value="EDQ90772.1"/>
    <property type="molecule type" value="Genomic_DNA"/>
</dbReference>
<dbReference type="PANTHER" id="PTHR33928:SF2">
    <property type="entry name" value="PECTATE LYASE SUPERFAMILY PROTEIN DOMAIN-CONTAINING PROTEIN-RELATED"/>
    <property type="match status" value="1"/>
</dbReference>
<feature type="chain" id="PRO_5002742453" description="Pectate lyase superfamily protein domain-containing protein" evidence="1">
    <location>
        <begin position="20"/>
        <end position="353"/>
    </location>
</feature>
<proteinExistence type="predicted"/>
<dbReference type="SUPFAM" id="SSF51126">
    <property type="entry name" value="Pectin lyase-like"/>
    <property type="match status" value="1"/>
</dbReference>
<evidence type="ECO:0000256" key="1">
    <source>
        <dbReference type="SAM" id="SignalP"/>
    </source>
</evidence>
<dbReference type="Proteomes" id="UP000001357">
    <property type="component" value="Unassembled WGS sequence"/>
</dbReference>
<evidence type="ECO:0000313" key="3">
    <source>
        <dbReference type="Proteomes" id="UP000001357"/>
    </source>
</evidence>
<dbReference type="AlphaFoldDB" id="A9UUS7"/>
<feature type="signal peptide" evidence="1">
    <location>
        <begin position="1"/>
        <end position="19"/>
    </location>
</feature>
<dbReference type="InterPro" id="IPR011050">
    <property type="entry name" value="Pectin_lyase_fold/virulence"/>
</dbReference>
<accession>A9UUS7</accession>
<dbReference type="InterPro" id="IPR012334">
    <property type="entry name" value="Pectin_lyas_fold"/>
</dbReference>
<evidence type="ECO:0000313" key="2">
    <source>
        <dbReference type="EMBL" id="EDQ90772.1"/>
    </source>
</evidence>
<organism evidence="2 3">
    <name type="scientific">Monosiga brevicollis</name>
    <name type="common">Choanoflagellate</name>
    <dbReference type="NCBI Taxonomy" id="81824"/>
    <lineage>
        <taxon>Eukaryota</taxon>
        <taxon>Choanoflagellata</taxon>
        <taxon>Craspedida</taxon>
        <taxon>Salpingoecidae</taxon>
        <taxon>Monosiga</taxon>
    </lineage>
</organism>
<name>A9UUS7_MONBE</name>